<dbReference type="GO" id="GO:0016810">
    <property type="term" value="F:hydrolase activity, acting on carbon-nitrogen (but not peptide) bonds"/>
    <property type="evidence" value="ECO:0007669"/>
    <property type="project" value="InterPro"/>
</dbReference>
<keyword evidence="5" id="KW-1185">Reference proteome</keyword>
<dbReference type="InterPro" id="IPR002509">
    <property type="entry name" value="NODB_dom"/>
</dbReference>
<dbReference type="SUPFAM" id="SSF88713">
    <property type="entry name" value="Glycoside hydrolase/deacetylase"/>
    <property type="match status" value="1"/>
</dbReference>
<evidence type="ECO:0000313" key="5">
    <source>
        <dbReference type="Proteomes" id="UP000199322"/>
    </source>
</evidence>
<dbReference type="AlphaFoldDB" id="A0A1G6LMI4"/>
<dbReference type="EMBL" id="FMYV01000004">
    <property type="protein sequence ID" value="SDC43955.1"/>
    <property type="molecule type" value="Genomic_DNA"/>
</dbReference>
<evidence type="ECO:0000313" key="4">
    <source>
        <dbReference type="EMBL" id="SDC43955.1"/>
    </source>
</evidence>
<keyword evidence="2" id="KW-0732">Signal</keyword>
<dbReference type="PANTHER" id="PTHR34216">
    <property type="match status" value="1"/>
</dbReference>
<dbReference type="Proteomes" id="UP000199322">
    <property type="component" value="Unassembled WGS sequence"/>
</dbReference>
<accession>A0A1G6LMI4</accession>
<evidence type="ECO:0000256" key="2">
    <source>
        <dbReference type="ARBA" id="ARBA00022729"/>
    </source>
</evidence>
<dbReference type="RefSeq" id="WP_091403426.1">
    <property type="nucleotide sequence ID" value="NZ_FMYV01000004.1"/>
</dbReference>
<dbReference type="GO" id="GO:0005975">
    <property type="term" value="P:carbohydrate metabolic process"/>
    <property type="evidence" value="ECO:0007669"/>
    <property type="project" value="InterPro"/>
</dbReference>
<comment type="subcellular location">
    <subcellularLocation>
        <location evidence="1">Secreted</location>
    </subcellularLocation>
</comment>
<dbReference type="STRING" id="28234.SAMN04488588_1071"/>
<gene>
    <name evidence="4" type="ORF">SAMN04488588_1071</name>
</gene>
<dbReference type="GO" id="GO:0005576">
    <property type="term" value="C:extracellular region"/>
    <property type="evidence" value="ECO:0007669"/>
    <property type="project" value="UniProtKB-SubCell"/>
</dbReference>
<evidence type="ECO:0000259" key="3">
    <source>
        <dbReference type="PROSITE" id="PS51677"/>
    </source>
</evidence>
<dbReference type="PROSITE" id="PS51677">
    <property type="entry name" value="NODB"/>
    <property type="match status" value="1"/>
</dbReference>
<name>A0A1G6LMI4_9BACT</name>
<dbReference type="Gene3D" id="3.20.20.370">
    <property type="entry name" value="Glycoside hydrolase/deacetylase"/>
    <property type="match status" value="1"/>
</dbReference>
<organism evidence="4 5">
    <name type="scientific">Geotoga petraea</name>
    <dbReference type="NCBI Taxonomy" id="28234"/>
    <lineage>
        <taxon>Bacteria</taxon>
        <taxon>Thermotogati</taxon>
        <taxon>Thermotogota</taxon>
        <taxon>Thermotogae</taxon>
        <taxon>Petrotogales</taxon>
        <taxon>Petrotogaceae</taxon>
        <taxon>Geotoga</taxon>
    </lineage>
</organism>
<reference evidence="4 5" key="1">
    <citation type="submission" date="2016-10" db="EMBL/GenBank/DDBJ databases">
        <authorList>
            <person name="de Groot N.N."/>
        </authorList>
    </citation>
    <scope>NUCLEOTIDE SEQUENCE [LARGE SCALE GENOMIC DNA]</scope>
    <source>
        <strain evidence="4 5">WG14</strain>
    </source>
</reference>
<dbReference type="InterPro" id="IPR011330">
    <property type="entry name" value="Glyco_hydro/deAcase_b/a-brl"/>
</dbReference>
<proteinExistence type="predicted"/>
<evidence type="ECO:0000256" key="1">
    <source>
        <dbReference type="ARBA" id="ARBA00004613"/>
    </source>
</evidence>
<protein>
    <submittedName>
        <fullName evidence="4">Peptidoglycan/xylan/chitin deacetylase, PgdA/CDA1 family</fullName>
    </submittedName>
</protein>
<dbReference type="InterPro" id="IPR051398">
    <property type="entry name" value="Polysacch_Deacetylase"/>
</dbReference>
<feature type="domain" description="NodB homology" evidence="3">
    <location>
        <begin position="76"/>
        <end position="333"/>
    </location>
</feature>
<dbReference type="Pfam" id="PF01522">
    <property type="entry name" value="Polysacc_deac_1"/>
    <property type="match status" value="1"/>
</dbReference>
<dbReference type="PANTHER" id="PTHR34216:SF3">
    <property type="entry name" value="POLY-BETA-1,6-N-ACETYL-D-GLUCOSAMINE N-DEACETYLASE"/>
    <property type="match status" value="1"/>
</dbReference>
<sequence length="333" mass="39398">MKKIILTMIALVFALMSFSEVYIFLYHRFDDERYPSTSTSTEEIKNHIKIVKEKGYKILDHQDFLSYVNGDKNYENAVLFTIDDGYKTTTKAHKLFKEENIPYLLFINTGNVGYPDYLTWEQIRQLDEFSGLTLGLHSHEHDNFLYMLEQNGKEYTLNFFEEDLIKSQKAFEDEMGYKSEIYAYPYGYYTYGMDDILKDNNFKYAFTQDMGPYIKEYGKYFIPREPLLLDWATESHLSYILNRKALLTKDRYPVEITLGEEFQISLTTNDNIRDTKLYISQEGLLDTVKDGNKIYSTNYFTSNQLLNRIAIFARDTESGKEKVRYWLLRNIGE</sequence>